<organism evidence="1 2">
    <name type="scientific">Truncatella angustata</name>
    <dbReference type="NCBI Taxonomy" id="152316"/>
    <lineage>
        <taxon>Eukaryota</taxon>
        <taxon>Fungi</taxon>
        <taxon>Dikarya</taxon>
        <taxon>Ascomycota</taxon>
        <taxon>Pezizomycotina</taxon>
        <taxon>Sordariomycetes</taxon>
        <taxon>Xylariomycetidae</taxon>
        <taxon>Amphisphaeriales</taxon>
        <taxon>Sporocadaceae</taxon>
        <taxon>Truncatella</taxon>
    </lineage>
</organism>
<keyword evidence="2" id="KW-1185">Reference proteome</keyword>
<protein>
    <submittedName>
        <fullName evidence="1">Uncharacterized protein</fullName>
    </submittedName>
</protein>
<dbReference type="AlphaFoldDB" id="A0A9P8UIY2"/>
<reference evidence="1" key="1">
    <citation type="journal article" date="2021" name="Nat. Commun.">
        <title>Genetic determinants of endophytism in the Arabidopsis root mycobiome.</title>
        <authorList>
            <person name="Mesny F."/>
            <person name="Miyauchi S."/>
            <person name="Thiergart T."/>
            <person name="Pickel B."/>
            <person name="Atanasova L."/>
            <person name="Karlsson M."/>
            <person name="Huettel B."/>
            <person name="Barry K.W."/>
            <person name="Haridas S."/>
            <person name="Chen C."/>
            <person name="Bauer D."/>
            <person name="Andreopoulos W."/>
            <person name="Pangilinan J."/>
            <person name="LaButti K."/>
            <person name="Riley R."/>
            <person name="Lipzen A."/>
            <person name="Clum A."/>
            <person name="Drula E."/>
            <person name="Henrissat B."/>
            <person name="Kohler A."/>
            <person name="Grigoriev I.V."/>
            <person name="Martin F.M."/>
            <person name="Hacquard S."/>
        </authorList>
    </citation>
    <scope>NUCLEOTIDE SEQUENCE</scope>
    <source>
        <strain evidence="1">MPI-SDFR-AT-0073</strain>
    </source>
</reference>
<evidence type="ECO:0000313" key="1">
    <source>
        <dbReference type="EMBL" id="KAH6653036.1"/>
    </source>
</evidence>
<gene>
    <name evidence="1" type="ORF">BKA67DRAFT_536738</name>
</gene>
<comment type="caution">
    <text evidence="1">The sequence shown here is derived from an EMBL/GenBank/DDBJ whole genome shotgun (WGS) entry which is preliminary data.</text>
</comment>
<proteinExistence type="predicted"/>
<accession>A0A9P8UIY2</accession>
<sequence>MGSLKLVHFVSEPFGAIDHSPIIKAPMTTDTQHFNSKLRRFPPLFRVTSVFSFIRRGVTVMFAIVHWVDRNNVREKEILSNLSLAQHIVNIADLKDQEDPTVDQKPLEREAMVMEYLENGSFEMALLKLKNRGENKTPATSSVEYISMPAVIN</sequence>
<evidence type="ECO:0000313" key="2">
    <source>
        <dbReference type="Proteomes" id="UP000758603"/>
    </source>
</evidence>
<dbReference type="RefSeq" id="XP_045957313.1">
    <property type="nucleotide sequence ID" value="XM_046100208.1"/>
</dbReference>
<dbReference type="EMBL" id="JAGPXC010000005">
    <property type="protein sequence ID" value="KAH6653036.1"/>
    <property type="molecule type" value="Genomic_DNA"/>
</dbReference>
<dbReference type="GeneID" id="70129100"/>
<name>A0A9P8UIY2_9PEZI</name>
<dbReference type="Proteomes" id="UP000758603">
    <property type="component" value="Unassembled WGS sequence"/>
</dbReference>